<comment type="similarity">
    <text evidence="3">Belongs to the Nudix hydrolase family.</text>
</comment>
<dbReference type="SUPFAM" id="SSF55811">
    <property type="entry name" value="Nudix"/>
    <property type="match status" value="1"/>
</dbReference>
<evidence type="ECO:0000256" key="2">
    <source>
        <dbReference type="ARBA" id="ARBA00022801"/>
    </source>
</evidence>
<evidence type="ECO:0000259" key="4">
    <source>
        <dbReference type="PROSITE" id="PS51462"/>
    </source>
</evidence>
<organism evidence="5 6">
    <name type="scientific">Stenotrophomonas nematodicola</name>
    <dbReference type="NCBI Taxonomy" id="2656746"/>
    <lineage>
        <taxon>Bacteria</taxon>
        <taxon>Pseudomonadati</taxon>
        <taxon>Pseudomonadota</taxon>
        <taxon>Gammaproteobacteria</taxon>
        <taxon>Lysobacterales</taxon>
        <taxon>Lysobacteraceae</taxon>
        <taxon>Stenotrophomonas</taxon>
    </lineage>
</organism>
<dbReference type="InterPro" id="IPR015797">
    <property type="entry name" value="NUDIX_hydrolase-like_dom_sf"/>
</dbReference>
<dbReference type="InterPro" id="IPR020084">
    <property type="entry name" value="NUDIX_hydrolase_CS"/>
</dbReference>
<dbReference type="PROSITE" id="PS00893">
    <property type="entry name" value="NUDIX_BOX"/>
    <property type="match status" value="1"/>
</dbReference>
<evidence type="ECO:0000256" key="1">
    <source>
        <dbReference type="ARBA" id="ARBA00001946"/>
    </source>
</evidence>
<gene>
    <name evidence="5" type="ORF">ACEU0G_003363</name>
</gene>
<dbReference type="PRINTS" id="PR00502">
    <property type="entry name" value="NUDIXFAMILY"/>
</dbReference>
<keyword evidence="2 3" id="KW-0378">Hydrolase</keyword>
<keyword evidence="6" id="KW-1185">Reference proteome</keyword>
<protein>
    <submittedName>
        <fullName evidence="5">NUDIX domain-containing protein</fullName>
    </submittedName>
</protein>
<dbReference type="PROSITE" id="PS51462">
    <property type="entry name" value="NUDIX"/>
    <property type="match status" value="1"/>
</dbReference>
<dbReference type="PANTHER" id="PTHR43046:SF14">
    <property type="entry name" value="MUTT_NUDIX FAMILY PROTEIN"/>
    <property type="match status" value="1"/>
</dbReference>
<evidence type="ECO:0000256" key="3">
    <source>
        <dbReference type="RuleBase" id="RU003476"/>
    </source>
</evidence>
<accession>A0ABW7CWK7</accession>
<dbReference type="Proteomes" id="UP001605261">
    <property type="component" value="Unassembled WGS sequence"/>
</dbReference>
<dbReference type="InterPro" id="IPR000086">
    <property type="entry name" value="NUDIX_hydrolase_dom"/>
</dbReference>
<proteinExistence type="inferred from homology"/>
<evidence type="ECO:0000313" key="6">
    <source>
        <dbReference type="Proteomes" id="UP001605261"/>
    </source>
</evidence>
<dbReference type="Gene3D" id="3.90.79.10">
    <property type="entry name" value="Nucleoside Triphosphate Pyrophosphohydrolase"/>
    <property type="match status" value="1"/>
</dbReference>
<reference evidence="5 6" key="1">
    <citation type="submission" date="2024-09" db="EMBL/GenBank/DDBJ databases">
        <authorList>
            <consortium name="All-Russian atlas of soil microorganisms"/>
            <consortium name="as a basis for the search for new antimicrobial producers and enzymes with unique properties"/>
            <person name="Sokolova E.A."/>
            <person name="Voronina E.N."/>
        </authorList>
    </citation>
    <scope>NUCLEOTIDE SEQUENCE [LARGE SCALE GENOMIC DNA]</scope>
    <source>
        <strain evidence="5 6">AF-22b-331.1</strain>
    </source>
</reference>
<dbReference type="Pfam" id="PF00293">
    <property type="entry name" value="NUDIX"/>
    <property type="match status" value="1"/>
</dbReference>
<comment type="cofactor">
    <cofactor evidence="1">
        <name>Mg(2+)</name>
        <dbReference type="ChEBI" id="CHEBI:18420"/>
    </cofactor>
</comment>
<dbReference type="RefSeq" id="WP_394162952.1">
    <property type="nucleotide sequence ID" value="NZ_JBHGCJ010000005.1"/>
</dbReference>
<comment type="caution">
    <text evidence="5">The sequence shown here is derived from an EMBL/GenBank/DDBJ whole genome shotgun (WGS) entry which is preliminary data.</text>
</comment>
<dbReference type="PANTHER" id="PTHR43046">
    <property type="entry name" value="GDP-MANNOSE MANNOSYL HYDROLASE"/>
    <property type="match status" value="1"/>
</dbReference>
<sequence length="144" mass="15754">MPQSPDLQQPRLGCGAVIQRADGAILLVQRGRPPEQRHWGLPGGKVDWMEKVEDAVVREVEEETGLRVAVTRLLCVVDHFEPALGQHWVAPVYLVHALDATIAALKEPDALLALDWFTADALPAPLTVSARRALEQVSMAPRAT</sequence>
<dbReference type="EMBL" id="JBHGCJ010000005">
    <property type="protein sequence ID" value="MFG6109352.1"/>
    <property type="molecule type" value="Genomic_DNA"/>
</dbReference>
<feature type="domain" description="Nudix hydrolase" evidence="4">
    <location>
        <begin position="9"/>
        <end position="140"/>
    </location>
</feature>
<dbReference type="InterPro" id="IPR020476">
    <property type="entry name" value="Nudix_hydrolase"/>
</dbReference>
<name>A0ABW7CWK7_9GAMM</name>
<evidence type="ECO:0000313" key="5">
    <source>
        <dbReference type="EMBL" id="MFG6109352.1"/>
    </source>
</evidence>